<organism evidence="2 3">
    <name type="scientific">Gracilibacillus boraciitolerans JCM 21714</name>
    <dbReference type="NCBI Taxonomy" id="1298598"/>
    <lineage>
        <taxon>Bacteria</taxon>
        <taxon>Bacillati</taxon>
        <taxon>Bacillota</taxon>
        <taxon>Bacilli</taxon>
        <taxon>Bacillales</taxon>
        <taxon>Bacillaceae</taxon>
        <taxon>Gracilibacillus</taxon>
    </lineage>
</organism>
<evidence type="ECO:0000313" key="2">
    <source>
        <dbReference type="EMBL" id="GAE93702.1"/>
    </source>
</evidence>
<feature type="transmembrane region" description="Helical" evidence="1">
    <location>
        <begin position="7"/>
        <end position="28"/>
    </location>
</feature>
<dbReference type="Pfam" id="PF08905">
    <property type="entry name" value="DUF1850"/>
    <property type="match status" value="1"/>
</dbReference>
<accession>W4VKG4</accession>
<gene>
    <name evidence="2" type="ORF">JCM21714_2805</name>
</gene>
<reference evidence="2 3" key="1">
    <citation type="journal article" date="2014" name="Genome Announc.">
        <title>Draft Genome Sequence of the Boron-Tolerant and Moderately Halotolerant Bacterium Gracilibacillus boraciitolerans JCM 21714T.</title>
        <authorList>
            <person name="Ahmed I."/>
            <person name="Oshima K."/>
            <person name="Suda W."/>
            <person name="Kitamura K."/>
            <person name="Iida T."/>
            <person name="Ohmori Y."/>
            <person name="Fujiwara T."/>
            <person name="Hattori M."/>
            <person name="Ohkuma M."/>
        </authorList>
    </citation>
    <scope>NUCLEOTIDE SEQUENCE [LARGE SCALE GENOMIC DNA]</scope>
    <source>
        <strain evidence="2 3">JCM 21714</strain>
    </source>
</reference>
<dbReference type="Proteomes" id="UP000019102">
    <property type="component" value="Unassembled WGS sequence"/>
</dbReference>
<keyword evidence="1" id="KW-0812">Transmembrane</keyword>
<dbReference type="OrthoDB" id="4304at2"/>
<protein>
    <recommendedName>
        <fullName evidence="4">DUF1850 domain-containing protein</fullName>
    </recommendedName>
</protein>
<evidence type="ECO:0000313" key="3">
    <source>
        <dbReference type="Proteomes" id="UP000019102"/>
    </source>
</evidence>
<dbReference type="STRING" id="1298598.JCM21714_2805"/>
<keyword evidence="1" id="KW-0472">Membrane</keyword>
<evidence type="ECO:0008006" key="4">
    <source>
        <dbReference type="Google" id="ProtNLM"/>
    </source>
</evidence>
<dbReference type="InterPro" id="IPR015001">
    <property type="entry name" value="DUF1850"/>
</dbReference>
<dbReference type="EMBL" id="BAVS01000015">
    <property type="protein sequence ID" value="GAE93702.1"/>
    <property type="molecule type" value="Genomic_DNA"/>
</dbReference>
<sequence>MLKSGAFFPKIAILIAFIGLIIIGVQLFHQSHYQLVITDMNSKEVLWESSIKIGGDRFSHQYIHSVEKSPVQEIFELSNSGEIVTMESWTKSFGAGLPYQHQGEVSMKDGYYVMRNLNRPIHGGGSKNEAF</sequence>
<keyword evidence="3" id="KW-1185">Reference proteome</keyword>
<comment type="caution">
    <text evidence="2">The sequence shown here is derived from an EMBL/GenBank/DDBJ whole genome shotgun (WGS) entry which is preliminary data.</text>
</comment>
<dbReference type="eggNOG" id="COG4729">
    <property type="taxonomic scope" value="Bacteria"/>
</dbReference>
<evidence type="ECO:0000256" key="1">
    <source>
        <dbReference type="SAM" id="Phobius"/>
    </source>
</evidence>
<proteinExistence type="predicted"/>
<keyword evidence="1" id="KW-1133">Transmembrane helix</keyword>
<name>W4VKG4_9BACI</name>
<dbReference type="AlphaFoldDB" id="W4VKG4"/>